<feature type="region of interest" description="Disordered" evidence="1">
    <location>
        <begin position="40"/>
        <end position="60"/>
    </location>
</feature>
<dbReference type="EMBL" id="UPXP01000029">
    <property type="protein sequence ID" value="VBB40746.1"/>
    <property type="molecule type" value="Genomic_DNA"/>
</dbReference>
<reference evidence="2" key="1">
    <citation type="submission" date="2018-07" db="EMBL/GenBank/DDBJ databases">
        <authorList>
            <consortium name="Genoscope - CEA"/>
            <person name="William W."/>
        </authorList>
    </citation>
    <scope>NUCLEOTIDE SEQUENCE</scope>
    <source>
        <strain evidence="2">IK1</strain>
    </source>
</reference>
<gene>
    <name evidence="2" type="ORF">TRIP_E350037</name>
</gene>
<sequence length="60" mass="6866">MKIAPRSSTSSCFATRVCDFNHRFAIFDLEIATNPARIDYQLSPNSSRSDEFVRNRKAEP</sequence>
<name>A0A652ZY72_9SPIR</name>
<protein>
    <submittedName>
        <fullName evidence="2">Uncharacterized protein</fullName>
    </submittedName>
</protein>
<proteinExistence type="predicted"/>
<accession>A0A652ZY72</accession>
<feature type="compositionally biased region" description="Basic and acidic residues" evidence="1">
    <location>
        <begin position="48"/>
        <end position="60"/>
    </location>
</feature>
<organism evidence="2">
    <name type="scientific">uncultured Spirochaetota bacterium</name>
    <dbReference type="NCBI Taxonomy" id="460511"/>
    <lineage>
        <taxon>Bacteria</taxon>
        <taxon>Pseudomonadati</taxon>
        <taxon>Spirochaetota</taxon>
        <taxon>environmental samples</taxon>
    </lineage>
</organism>
<evidence type="ECO:0000313" key="2">
    <source>
        <dbReference type="EMBL" id="VBB40746.1"/>
    </source>
</evidence>
<dbReference type="AlphaFoldDB" id="A0A652ZY72"/>
<evidence type="ECO:0000256" key="1">
    <source>
        <dbReference type="SAM" id="MobiDB-lite"/>
    </source>
</evidence>